<dbReference type="Proteomes" id="UP000271162">
    <property type="component" value="Unassembled WGS sequence"/>
</dbReference>
<reference evidence="1 2" key="2">
    <citation type="submission" date="2018-11" db="EMBL/GenBank/DDBJ databases">
        <authorList>
            <consortium name="Pathogen Informatics"/>
        </authorList>
    </citation>
    <scope>NUCLEOTIDE SEQUENCE [LARGE SCALE GENOMIC DNA]</scope>
</reference>
<dbReference type="EMBL" id="UYSL01023519">
    <property type="protein sequence ID" value="VDL82292.1"/>
    <property type="molecule type" value="Genomic_DNA"/>
</dbReference>
<dbReference type="OMA" id="DADECNV"/>
<evidence type="ECO:0000313" key="1">
    <source>
        <dbReference type="EMBL" id="VDL82292.1"/>
    </source>
</evidence>
<organism evidence="3">
    <name type="scientific">Nippostrongylus brasiliensis</name>
    <name type="common">Rat hookworm</name>
    <dbReference type="NCBI Taxonomy" id="27835"/>
    <lineage>
        <taxon>Eukaryota</taxon>
        <taxon>Metazoa</taxon>
        <taxon>Ecdysozoa</taxon>
        <taxon>Nematoda</taxon>
        <taxon>Chromadorea</taxon>
        <taxon>Rhabditida</taxon>
        <taxon>Rhabditina</taxon>
        <taxon>Rhabditomorpha</taxon>
        <taxon>Strongyloidea</taxon>
        <taxon>Heligmosomidae</taxon>
        <taxon>Nippostrongylus</taxon>
    </lineage>
</organism>
<accession>A0A0N4YMX7</accession>
<evidence type="ECO:0000313" key="2">
    <source>
        <dbReference type="Proteomes" id="UP000271162"/>
    </source>
</evidence>
<name>A0A0N4YMX7_NIPBR</name>
<dbReference type="WBParaSite" id="NBR_0001856601-mRNA-1">
    <property type="protein sequence ID" value="NBR_0001856601-mRNA-1"/>
    <property type="gene ID" value="NBR_0001856601"/>
</dbReference>
<evidence type="ECO:0000313" key="3">
    <source>
        <dbReference type="WBParaSite" id="NBR_0001856601-mRNA-1"/>
    </source>
</evidence>
<gene>
    <name evidence="1" type="ORF">NBR_LOCUS18567</name>
</gene>
<dbReference type="AlphaFoldDB" id="A0A0N4YMX7"/>
<sequence>MALLPTSSFPGCVFLEARMLGQPATVVSQIGLSVDAPDCSVAVFCPGNVAFSVGVHPFAISWMF</sequence>
<keyword evidence="2" id="KW-1185">Reference proteome</keyword>
<proteinExistence type="predicted"/>
<reference evidence="3" key="1">
    <citation type="submission" date="2017-02" db="UniProtKB">
        <authorList>
            <consortium name="WormBaseParasite"/>
        </authorList>
    </citation>
    <scope>IDENTIFICATION</scope>
</reference>
<protein>
    <submittedName>
        <fullName evidence="3">AraC family transcriptional regulator</fullName>
    </submittedName>
</protein>